<dbReference type="InterPro" id="IPR036388">
    <property type="entry name" value="WH-like_DNA-bd_sf"/>
</dbReference>
<dbReference type="Gene3D" id="3.40.190.10">
    <property type="entry name" value="Periplasmic binding protein-like II"/>
    <property type="match status" value="2"/>
</dbReference>
<dbReference type="InterPro" id="IPR036390">
    <property type="entry name" value="WH_DNA-bd_sf"/>
</dbReference>
<dbReference type="EMBL" id="PSNW01000007">
    <property type="protein sequence ID" value="PPE73446.1"/>
    <property type="molecule type" value="Genomic_DNA"/>
</dbReference>
<sequence length="298" mass="32645">MIQSPLEMRHLQTLVALADTGSLSRAAERVFVTQSALSHQLKLLEGHYGSPLFERGTKPLRFTQAGARLLALARQVRELTAEAEREVAQWVGGGGGQLRVAVECHTCFDWLMPAMDAFREHWPQVELDLVSGFQAEPISLVETGAADFAVVHDRPAPRAGVATAPLFTYETVAILSRKHPLAQKPWLSPQDFAGETLISYPVEDDMLDVVRHFLAPAGVKPKRRNAELTVAILQLVASGRGIAALPAWSVQAYLERGYVVAKPLGESGLRCELYAAMPESLAEKPYLQDFVAKIREGA</sequence>
<evidence type="ECO:0000259" key="10">
    <source>
        <dbReference type="PROSITE" id="PS50931"/>
    </source>
</evidence>
<proteinExistence type="inferred from homology"/>
<gene>
    <name evidence="11" type="ORF">C3942_14370</name>
</gene>
<dbReference type="GO" id="GO:0003677">
    <property type="term" value="F:DNA binding"/>
    <property type="evidence" value="ECO:0007669"/>
    <property type="project" value="UniProtKB-KW"/>
</dbReference>
<evidence type="ECO:0000256" key="1">
    <source>
        <dbReference type="ARBA" id="ARBA00004496"/>
    </source>
</evidence>
<dbReference type="GO" id="GO:0003700">
    <property type="term" value="F:DNA-binding transcription factor activity"/>
    <property type="evidence" value="ECO:0007669"/>
    <property type="project" value="InterPro"/>
</dbReference>
<dbReference type="PANTHER" id="PTHR30346:SF28">
    <property type="entry name" value="HTH-TYPE TRANSCRIPTIONAL REGULATOR CYNR"/>
    <property type="match status" value="1"/>
</dbReference>
<dbReference type="OrthoDB" id="155872at2"/>
<accession>A0A2S5TEM8</accession>
<dbReference type="CDD" id="cd08441">
    <property type="entry name" value="PBP2_MetR"/>
    <property type="match status" value="1"/>
</dbReference>
<comment type="caution">
    <text evidence="11">The sequence shown here is derived from an EMBL/GenBank/DDBJ whole genome shotgun (WGS) entry which is preliminary data.</text>
</comment>
<evidence type="ECO:0000313" key="12">
    <source>
        <dbReference type="Proteomes" id="UP000238220"/>
    </source>
</evidence>
<dbReference type="Proteomes" id="UP000238220">
    <property type="component" value="Unassembled WGS sequence"/>
</dbReference>
<evidence type="ECO:0000256" key="6">
    <source>
        <dbReference type="ARBA" id="ARBA00023015"/>
    </source>
</evidence>
<evidence type="ECO:0000256" key="5">
    <source>
        <dbReference type="ARBA" id="ARBA00022605"/>
    </source>
</evidence>
<evidence type="ECO:0000256" key="7">
    <source>
        <dbReference type="ARBA" id="ARBA00023125"/>
    </source>
</evidence>
<dbReference type="PANTHER" id="PTHR30346">
    <property type="entry name" value="TRANSCRIPTIONAL DUAL REGULATOR HCAR-RELATED"/>
    <property type="match status" value="1"/>
</dbReference>
<dbReference type="PRINTS" id="PR00039">
    <property type="entry name" value="HTHLYSR"/>
</dbReference>
<comment type="similarity">
    <text evidence="2">Belongs to the LysR transcriptional regulatory family.</text>
</comment>
<keyword evidence="5" id="KW-0028">Amino-acid biosynthesis</keyword>
<name>A0A2S5TEM8_9GAMM</name>
<dbReference type="Pfam" id="PF03466">
    <property type="entry name" value="LysR_substrate"/>
    <property type="match status" value="1"/>
</dbReference>
<keyword evidence="7" id="KW-0238">DNA-binding</keyword>
<dbReference type="InterPro" id="IPR037406">
    <property type="entry name" value="MetR_PBP2"/>
</dbReference>
<dbReference type="GO" id="GO:0005737">
    <property type="term" value="C:cytoplasm"/>
    <property type="evidence" value="ECO:0007669"/>
    <property type="project" value="UniProtKB-SubCell"/>
</dbReference>
<dbReference type="InterPro" id="IPR000847">
    <property type="entry name" value="LysR_HTH_N"/>
</dbReference>
<protein>
    <recommendedName>
        <fullName evidence="3">HTH-type transcriptional regulator MetR</fullName>
    </recommendedName>
</protein>
<keyword evidence="6" id="KW-0805">Transcription regulation</keyword>
<keyword evidence="12" id="KW-1185">Reference proteome</keyword>
<dbReference type="SUPFAM" id="SSF46785">
    <property type="entry name" value="Winged helix' DNA-binding domain"/>
    <property type="match status" value="1"/>
</dbReference>
<dbReference type="RefSeq" id="WP_104231042.1">
    <property type="nucleotide sequence ID" value="NZ_PSNW01000007.1"/>
</dbReference>
<dbReference type="GO" id="GO:0032993">
    <property type="term" value="C:protein-DNA complex"/>
    <property type="evidence" value="ECO:0007669"/>
    <property type="project" value="TreeGrafter"/>
</dbReference>
<evidence type="ECO:0000313" key="11">
    <source>
        <dbReference type="EMBL" id="PPE73446.1"/>
    </source>
</evidence>
<dbReference type="AlphaFoldDB" id="A0A2S5TEM8"/>
<dbReference type="SUPFAM" id="SSF53850">
    <property type="entry name" value="Periplasmic binding protein-like II"/>
    <property type="match status" value="1"/>
</dbReference>
<evidence type="ECO:0000256" key="4">
    <source>
        <dbReference type="ARBA" id="ARBA00022490"/>
    </source>
</evidence>
<dbReference type="Pfam" id="PF00126">
    <property type="entry name" value="HTH_1"/>
    <property type="match status" value="1"/>
</dbReference>
<keyword evidence="8" id="KW-0804">Transcription</keyword>
<feature type="domain" description="HTH lysR-type" evidence="10">
    <location>
        <begin position="6"/>
        <end position="63"/>
    </location>
</feature>
<dbReference type="GO" id="GO:0009086">
    <property type="term" value="P:methionine biosynthetic process"/>
    <property type="evidence" value="ECO:0007669"/>
    <property type="project" value="UniProtKB-KW"/>
</dbReference>
<reference evidence="11 12" key="1">
    <citation type="submission" date="2018-02" db="EMBL/GenBank/DDBJ databases">
        <title>Genome sequencing of Solimonas sp. HR-BB.</title>
        <authorList>
            <person name="Lee Y."/>
            <person name="Jeon C.O."/>
        </authorList>
    </citation>
    <scope>NUCLEOTIDE SEQUENCE [LARGE SCALE GENOMIC DNA]</scope>
    <source>
        <strain evidence="11 12">HR-BB</strain>
    </source>
</reference>
<evidence type="ECO:0000256" key="9">
    <source>
        <dbReference type="ARBA" id="ARBA00023167"/>
    </source>
</evidence>
<keyword evidence="4" id="KW-0963">Cytoplasm</keyword>
<organism evidence="11 12">
    <name type="scientific">Solimonas fluminis</name>
    <dbReference type="NCBI Taxonomy" id="2086571"/>
    <lineage>
        <taxon>Bacteria</taxon>
        <taxon>Pseudomonadati</taxon>
        <taxon>Pseudomonadota</taxon>
        <taxon>Gammaproteobacteria</taxon>
        <taxon>Nevskiales</taxon>
        <taxon>Nevskiaceae</taxon>
        <taxon>Solimonas</taxon>
    </lineage>
</organism>
<evidence type="ECO:0000256" key="2">
    <source>
        <dbReference type="ARBA" id="ARBA00009437"/>
    </source>
</evidence>
<evidence type="ECO:0000256" key="8">
    <source>
        <dbReference type="ARBA" id="ARBA00023163"/>
    </source>
</evidence>
<dbReference type="Gene3D" id="1.10.10.10">
    <property type="entry name" value="Winged helix-like DNA-binding domain superfamily/Winged helix DNA-binding domain"/>
    <property type="match status" value="1"/>
</dbReference>
<keyword evidence="9" id="KW-0486">Methionine biosynthesis</keyword>
<evidence type="ECO:0000256" key="3">
    <source>
        <dbReference type="ARBA" id="ARBA00019365"/>
    </source>
</evidence>
<dbReference type="PROSITE" id="PS50931">
    <property type="entry name" value="HTH_LYSR"/>
    <property type="match status" value="1"/>
</dbReference>
<dbReference type="InterPro" id="IPR005119">
    <property type="entry name" value="LysR_subst-bd"/>
</dbReference>
<comment type="subcellular location">
    <subcellularLocation>
        <location evidence="1">Cytoplasm</location>
    </subcellularLocation>
</comment>